<dbReference type="GO" id="GO:0007015">
    <property type="term" value="P:actin filament organization"/>
    <property type="evidence" value="ECO:0007669"/>
    <property type="project" value="TreeGrafter"/>
</dbReference>
<dbReference type="InterPro" id="IPR050606">
    <property type="entry name" value="Calponin-like"/>
</dbReference>
<protein>
    <recommendedName>
        <fullName evidence="7">Calponin-homology (CH) domain-containing protein</fullName>
    </recommendedName>
</protein>
<comment type="caution">
    <text evidence="5">The sequence shown here is derived from an EMBL/GenBank/DDBJ whole genome shotgun (WGS) entry which is preliminary data.</text>
</comment>
<evidence type="ECO:0000259" key="4">
    <source>
        <dbReference type="PROSITE" id="PS50021"/>
    </source>
</evidence>
<keyword evidence="1" id="KW-0175">Coiled coil</keyword>
<feature type="region of interest" description="Disordered" evidence="2">
    <location>
        <begin position="694"/>
        <end position="714"/>
    </location>
</feature>
<dbReference type="GO" id="GO:0051015">
    <property type="term" value="F:actin filament binding"/>
    <property type="evidence" value="ECO:0007669"/>
    <property type="project" value="TreeGrafter"/>
</dbReference>
<dbReference type="InterPro" id="IPR036872">
    <property type="entry name" value="CH_dom_sf"/>
</dbReference>
<feature type="domain" description="Calponin-homology (CH)" evidence="4">
    <location>
        <begin position="275"/>
        <end position="379"/>
    </location>
</feature>
<dbReference type="SMART" id="SM00033">
    <property type="entry name" value="CH"/>
    <property type="match status" value="3"/>
</dbReference>
<keyword evidence="6" id="KW-1185">Reference proteome</keyword>
<feature type="region of interest" description="Disordered" evidence="2">
    <location>
        <begin position="947"/>
        <end position="988"/>
    </location>
</feature>
<dbReference type="GO" id="GO:0015629">
    <property type="term" value="C:actin cytoskeleton"/>
    <property type="evidence" value="ECO:0007669"/>
    <property type="project" value="TreeGrafter"/>
</dbReference>
<accession>A0AB34JJ08</accession>
<dbReference type="AlphaFoldDB" id="A0AB34JJ08"/>
<feature type="compositionally biased region" description="Acidic residues" evidence="2">
    <location>
        <begin position="694"/>
        <end position="706"/>
    </location>
</feature>
<feature type="region of interest" description="Disordered" evidence="2">
    <location>
        <begin position="911"/>
        <end position="930"/>
    </location>
</feature>
<proteinExistence type="predicted"/>
<dbReference type="PANTHER" id="PTHR47385:SF14">
    <property type="entry name" value="TRANSGELIN"/>
    <property type="match status" value="1"/>
</dbReference>
<dbReference type="SMART" id="SM00233">
    <property type="entry name" value="PH"/>
    <property type="match status" value="1"/>
</dbReference>
<reference evidence="5 6" key="1">
    <citation type="journal article" date="2024" name="Science">
        <title>Giant polyketide synthase enzymes in the biosynthesis of giant marine polyether toxins.</title>
        <authorList>
            <person name="Fallon T.R."/>
            <person name="Shende V.V."/>
            <person name="Wierzbicki I.H."/>
            <person name="Pendleton A.L."/>
            <person name="Watervoot N.F."/>
            <person name="Auber R.P."/>
            <person name="Gonzalez D.J."/>
            <person name="Wisecaver J.H."/>
            <person name="Moore B.S."/>
        </authorList>
    </citation>
    <scope>NUCLEOTIDE SEQUENCE [LARGE SCALE GENOMIC DNA]</scope>
    <source>
        <strain evidence="5 6">12B1</strain>
    </source>
</reference>
<evidence type="ECO:0000259" key="3">
    <source>
        <dbReference type="PROSITE" id="PS50003"/>
    </source>
</evidence>
<dbReference type="SUPFAM" id="SSF50729">
    <property type="entry name" value="PH domain-like"/>
    <property type="match status" value="1"/>
</dbReference>
<feature type="domain" description="PH" evidence="3">
    <location>
        <begin position="485"/>
        <end position="615"/>
    </location>
</feature>
<dbReference type="PANTHER" id="PTHR47385">
    <property type="entry name" value="CALPONIN"/>
    <property type="match status" value="1"/>
</dbReference>
<dbReference type="InterPro" id="IPR001849">
    <property type="entry name" value="PH_domain"/>
</dbReference>
<dbReference type="InterPro" id="IPR011993">
    <property type="entry name" value="PH-like_dom_sf"/>
</dbReference>
<evidence type="ECO:0000313" key="6">
    <source>
        <dbReference type="Proteomes" id="UP001515480"/>
    </source>
</evidence>
<dbReference type="EMBL" id="JBGBPQ010000007">
    <property type="protein sequence ID" value="KAL1521539.1"/>
    <property type="molecule type" value="Genomic_DNA"/>
</dbReference>
<gene>
    <name evidence="5" type="ORF">AB1Y20_021198</name>
</gene>
<dbReference type="SUPFAM" id="SSF47576">
    <property type="entry name" value="Calponin-homology domain, CH-domain"/>
    <property type="match status" value="3"/>
</dbReference>
<dbReference type="InterPro" id="IPR001715">
    <property type="entry name" value="CH_dom"/>
</dbReference>
<feature type="compositionally biased region" description="Basic and acidic residues" evidence="2">
    <location>
        <begin position="631"/>
        <end position="640"/>
    </location>
</feature>
<organism evidence="5 6">
    <name type="scientific">Prymnesium parvum</name>
    <name type="common">Toxic golden alga</name>
    <dbReference type="NCBI Taxonomy" id="97485"/>
    <lineage>
        <taxon>Eukaryota</taxon>
        <taxon>Haptista</taxon>
        <taxon>Haptophyta</taxon>
        <taxon>Prymnesiophyceae</taxon>
        <taxon>Prymnesiales</taxon>
        <taxon>Prymnesiaceae</taxon>
        <taxon>Prymnesium</taxon>
    </lineage>
</organism>
<dbReference type="Gene3D" id="1.10.418.10">
    <property type="entry name" value="Calponin-like domain"/>
    <property type="match status" value="3"/>
</dbReference>
<dbReference type="Gene3D" id="2.30.29.30">
    <property type="entry name" value="Pleckstrin-homology domain (PH domain)/Phosphotyrosine-binding domain (PTB)"/>
    <property type="match status" value="1"/>
</dbReference>
<feature type="domain" description="Calponin-homology (CH)" evidence="4">
    <location>
        <begin position="70"/>
        <end position="191"/>
    </location>
</feature>
<feature type="region of interest" description="Disordered" evidence="2">
    <location>
        <begin position="621"/>
        <end position="649"/>
    </location>
</feature>
<dbReference type="PROSITE" id="PS50003">
    <property type="entry name" value="PH_DOMAIN"/>
    <property type="match status" value="1"/>
</dbReference>
<dbReference type="Proteomes" id="UP001515480">
    <property type="component" value="Unassembled WGS sequence"/>
</dbReference>
<feature type="coiled-coil region" evidence="1">
    <location>
        <begin position="405"/>
        <end position="470"/>
    </location>
</feature>
<feature type="domain" description="Calponin-homology (CH)" evidence="4">
    <location>
        <begin position="790"/>
        <end position="902"/>
    </location>
</feature>
<dbReference type="Pfam" id="PF00307">
    <property type="entry name" value="CH"/>
    <property type="match status" value="3"/>
</dbReference>
<dbReference type="CDD" id="cd00014">
    <property type="entry name" value="CH_SF"/>
    <property type="match status" value="2"/>
</dbReference>
<sequence>MDPAPKEDFLAHWSAQALRIQLGAADPAGWTHDVLAGLTKEELVQHYCEALQAEGARAEADFRSLRVSGDDAETQARKYVMALTGAELDAASSLQESLRSGELLCELANVLLRASGAPPLRPSHAAVAQGDGQAAESRARAKQLENISQYTAACVSLGVSPACTFDVEDLYEGKNMPAVVKSILALAQVAHKLEAYRGPHLGAGAKDKVWQKEVSEEPALSPNLPVGKPSPAALGLPAVPRTEAEVAQLVSRITDIGLDEPDWRRLCRFVDTAGCDDSEAVLRWIEEVLGESLARPLHDALKSGAALCRLLRAIDPGLVAENLCRESSKPFEQMACIDGYLKGCAKLGVKLKFMTVDLHDARELSVVPRQIFSLADAARRVPTFGGPHLGSAKDMATAKETYAACEEASRKREELVAKRAKKMERERKRIEKDMLNEEVEAERQLLQFLREEQQRRREERARTVAEAKELRMKEKQQQDEALVQKNTLRGMMYKRGGAAKAWRKRWFVLEDGCLSYYSAARDVERGLPPLGKLALANCSVRRPTDLKSKGKYQSTCLRIDIDLQAQTKVQPSTSFCGEGGDDDRKNAKDKSKYLLAAESAQGMRDWISAIDFWSARKGTKESRRTNHIHPCSHDFSDGHTRQSHRPPLHSQERRSVIALMVTAEEQKAFMEEAHEAVIPEDPALQGIGNSLNALEEEDDEDEDEDQVNPNTELEIPERVEEDPLSSMEPEHRELYDWTDYALRFQLQTYKWPTPDGATGHVLADCYWESLCARELQYDEYKRRWLACIDLDLEEQAKVWISSLIPVPLPEEGSFQEQLRSGEVLCDLINAIRPGIVPKVARKELLEAMSENRRNARCRENIGQYVDACAELGRELFITGDLFENKDFKVVVKNIHGLARLTHYDIPDFKGPRIGIRKKNQDSSKESSSGVGGMFAKLGLGGIGTGSPALYKSSSSPMKKDSEPQTADSKASTREKPAPNEDKFRTTSL</sequence>
<name>A0AB34JJ08_PRYPA</name>
<evidence type="ECO:0000313" key="5">
    <source>
        <dbReference type="EMBL" id="KAL1521539.1"/>
    </source>
</evidence>
<evidence type="ECO:0008006" key="7">
    <source>
        <dbReference type="Google" id="ProtNLM"/>
    </source>
</evidence>
<dbReference type="Pfam" id="PF00169">
    <property type="entry name" value="PH"/>
    <property type="match status" value="1"/>
</dbReference>
<evidence type="ECO:0000256" key="1">
    <source>
        <dbReference type="SAM" id="Coils"/>
    </source>
</evidence>
<feature type="compositionally biased region" description="Basic and acidic residues" evidence="2">
    <location>
        <begin position="970"/>
        <end position="988"/>
    </location>
</feature>
<dbReference type="PROSITE" id="PS50021">
    <property type="entry name" value="CH"/>
    <property type="match status" value="3"/>
</dbReference>
<evidence type="ECO:0000256" key="2">
    <source>
        <dbReference type="SAM" id="MobiDB-lite"/>
    </source>
</evidence>